<dbReference type="GO" id="GO:0043139">
    <property type="term" value="F:5'-3' DNA helicase activity"/>
    <property type="evidence" value="ECO:0007669"/>
    <property type="project" value="TreeGrafter"/>
</dbReference>
<feature type="signal peptide" evidence="1">
    <location>
        <begin position="1"/>
        <end position="17"/>
    </location>
</feature>
<name>A0A3Q4B4S9_MOLML</name>
<reference evidence="3" key="2">
    <citation type="submission" date="2025-09" db="UniProtKB">
        <authorList>
            <consortium name="Ensembl"/>
        </authorList>
    </citation>
    <scope>IDENTIFICATION</scope>
</reference>
<dbReference type="Gene3D" id="3.40.50.300">
    <property type="entry name" value="P-loop containing nucleotide triphosphate hydrolases"/>
    <property type="match status" value="1"/>
</dbReference>
<keyword evidence="1" id="KW-0732">Signal</keyword>
<dbReference type="PANTHER" id="PTHR43788">
    <property type="entry name" value="DNA2/NAM7 HELICASE FAMILY MEMBER"/>
    <property type="match status" value="1"/>
</dbReference>
<keyword evidence="4" id="KW-1185">Reference proteome</keyword>
<proteinExistence type="predicted"/>
<evidence type="ECO:0000259" key="2">
    <source>
        <dbReference type="Pfam" id="PF13086"/>
    </source>
</evidence>
<feature type="chain" id="PRO_5018666659" description="DNA2/NAM7 helicase helicase domain-containing protein" evidence="1">
    <location>
        <begin position="18"/>
        <end position="515"/>
    </location>
</feature>
<evidence type="ECO:0000313" key="4">
    <source>
        <dbReference type="Proteomes" id="UP000261620"/>
    </source>
</evidence>
<accession>A0A3Q4B4S9</accession>
<dbReference type="SUPFAM" id="SSF52540">
    <property type="entry name" value="P-loop containing nucleoside triphosphate hydrolases"/>
    <property type="match status" value="1"/>
</dbReference>
<reference evidence="3" key="1">
    <citation type="submission" date="2025-08" db="UniProtKB">
        <authorList>
            <consortium name="Ensembl"/>
        </authorList>
    </citation>
    <scope>IDENTIFICATION</scope>
</reference>
<organism evidence="3 4">
    <name type="scientific">Mola mola</name>
    <name type="common">Ocean sunfish</name>
    <name type="synonym">Tetraodon mola</name>
    <dbReference type="NCBI Taxonomy" id="94237"/>
    <lineage>
        <taxon>Eukaryota</taxon>
        <taxon>Metazoa</taxon>
        <taxon>Chordata</taxon>
        <taxon>Craniata</taxon>
        <taxon>Vertebrata</taxon>
        <taxon>Euteleostomi</taxon>
        <taxon>Actinopterygii</taxon>
        <taxon>Neopterygii</taxon>
        <taxon>Teleostei</taxon>
        <taxon>Neoteleostei</taxon>
        <taxon>Acanthomorphata</taxon>
        <taxon>Eupercaria</taxon>
        <taxon>Tetraodontiformes</taxon>
        <taxon>Molidae</taxon>
        <taxon>Mola</taxon>
    </lineage>
</organism>
<sequence length="515" mass="59465">CGWRCCWSLLLWKMLRSLEELHRSLHQQQQCCTTWGHEVDINLQLRAGDTLHVQMTSEIKRGYHMPVVQLMRIKYNFEICLEHVYNPITCFSRSADDPPRIHYSDTNEYVRIWKPMCEMESASTAVDESDSLIIENLVVNFSQEQEEALTGNFFLPLEWINEWAIECNLSKCLLCIRKRGLKLTETPKHSALVDPKEFTWVAHGVTRKVNEKKDPPNAGSTVEFYVNHLPMESIPDCVFQRNVFTVEIIPKLLPNIRTENAVLSITSASHLVQAIALGQRIPKEVKPDWNIVKKKPPTGLPMLNLSQHKAVDKALNNNLTLIWGPPGTGKTIVAVYIVYNFFVLNTKNPRKYVHPKDENKKEVIFYCGPSNKSVDVFAVYLSKFGESLRPLRVYSQHVETLDYPYPDCTRQFSQRTFRQERANAELRSITLHHRMREEQNPYSKQIKEFDKRIQVALDKKEELKRIQLALVEKNALQRSQKGSDAGHPVQNGKDLYGNICIESKQCCNTSLPLVF</sequence>
<dbReference type="PANTHER" id="PTHR43788:SF9">
    <property type="entry name" value="HELICASE WITH ZINC FINGER DOMAIN 2"/>
    <property type="match status" value="1"/>
</dbReference>
<feature type="domain" description="DNA2/NAM7 helicase helicase" evidence="2">
    <location>
        <begin position="303"/>
        <end position="479"/>
    </location>
</feature>
<evidence type="ECO:0000313" key="3">
    <source>
        <dbReference type="Ensembl" id="ENSMMOP00000012560.1"/>
    </source>
</evidence>
<dbReference type="InterPro" id="IPR041677">
    <property type="entry name" value="DNA2/NAM7_AAA_11"/>
</dbReference>
<dbReference type="Proteomes" id="UP000261620">
    <property type="component" value="Unplaced"/>
</dbReference>
<protein>
    <recommendedName>
        <fullName evidence="2">DNA2/NAM7 helicase helicase domain-containing protein</fullName>
    </recommendedName>
</protein>
<dbReference type="AlphaFoldDB" id="A0A3Q4B4S9"/>
<dbReference type="Pfam" id="PF13086">
    <property type="entry name" value="AAA_11"/>
    <property type="match status" value="1"/>
</dbReference>
<dbReference type="InterPro" id="IPR050534">
    <property type="entry name" value="Coronavir_polyprotein_1ab"/>
</dbReference>
<dbReference type="Ensembl" id="ENSMMOT00000012765.1">
    <property type="protein sequence ID" value="ENSMMOP00000012560.1"/>
    <property type="gene ID" value="ENSMMOG00000009660.1"/>
</dbReference>
<evidence type="ECO:0000256" key="1">
    <source>
        <dbReference type="SAM" id="SignalP"/>
    </source>
</evidence>
<dbReference type="InterPro" id="IPR027417">
    <property type="entry name" value="P-loop_NTPase"/>
</dbReference>